<comment type="catalytic activity">
    <reaction evidence="1">
        <text>S-ubiquitinyl-[E2 ubiquitin-conjugating enzyme]-L-cysteine + [acceptor protein]-L-lysine = [E2 ubiquitin-conjugating enzyme]-L-cysteine + N(6)-ubiquitinyl-[acceptor protein]-L-lysine.</text>
        <dbReference type="EC" id="2.3.2.26"/>
    </reaction>
</comment>
<dbReference type="OrthoDB" id="8068875at2759"/>
<dbReference type="EC" id="2.3.2.26" evidence="3"/>
<dbReference type="Proteomes" id="UP000789396">
    <property type="component" value="Unassembled WGS sequence"/>
</dbReference>
<evidence type="ECO:0000313" key="8">
    <source>
        <dbReference type="EMBL" id="CAG8775710.1"/>
    </source>
</evidence>
<dbReference type="GO" id="GO:0006511">
    <property type="term" value="P:ubiquitin-dependent protein catabolic process"/>
    <property type="evidence" value="ECO:0007669"/>
    <property type="project" value="TreeGrafter"/>
</dbReference>
<dbReference type="InterPro" id="IPR000569">
    <property type="entry name" value="HECT_dom"/>
</dbReference>
<dbReference type="GO" id="GO:0005737">
    <property type="term" value="C:cytoplasm"/>
    <property type="evidence" value="ECO:0007669"/>
    <property type="project" value="TreeGrafter"/>
</dbReference>
<evidence type="ECO:0000256" key="2">
    <source>
        <dbReference type="ARBA" id="ARBA00004906"/>
    </source>
</evidence>
<dbReference type="PANTHER" id="PTHR11254:SF440">
    <property type="entry name" value="E3 UBIQUITIN-PROTEIN LIGASE NEDD-4"/>
    <property type="match status" value="1"/>
</dbReference>
<dbReference type="Gene3D" id="3.90.1750.10">
    <property type="entry name" value="Hect, E3 ligase catalytic domains"/>
    <property type="match status" value="1"/>
</dbReference>
<evidence type="ECO:0000256" key="6">
    <source>
        <dbReference type="PROSITE-ProRule" id="PRU00104"/>
    </source>
</evidence>
<dbReference type="InterPro" id="IPR050409">
    <property type="entry name" value="E3_ubiq-protein_ligase"/>
</dbReference>
<organism evidence="8 9">
    <name type="scientific">Racocetra fulgida</name>
    <dbReference type="NCBI Taxonomy" id="60492"/>
    <lineage>
        <taxon>Eukaryota</taxon>
        <taxon>Fungi</taxon>
        <taxon>Fungi incertae sedis</taxon>
        <taxon>Mucoromycota</taxon>
        <taxon>Glomeromycotina</taxon>
        <taxon>Glomeromycetes</taxon>
        <taxon>Diversisporales</taxon>
        <taxon>Gigasporaceae</taxon>
        <taxon>Racocetra</taxon>
    </lineage>
</organism>
<evidence type="ECO:0000256" key="4">
    <source>
        <dbReference type="ARBA" id="ARBA00022679"/>
    </source>
</evidence>
<feature type="domain" description="HECT" evidence="7">
    <location>
        <begin position="49"/>
        <end position="74"/>
    </location>
</feature>
<feature type="non-terminal residue" evidence="8">
    <location>
        <position position="1"/>
    </location>
</feature>
<dbReference type="GO" id="GO:0016567">
    <property type="term" value="P:protein ubiquitination"/>
    <property type="evidence" value="ECO:0007669"/>
    <property type="project" value="TreeGrafter"/>
</dbReference>
<dbReference type="InterPro" id="IPR035983">
    <property type="entry name" value="Hect_E3_ubiquitin_ligase"/>
</dbReference>
<dbReference type="EMBL" id="CAJVPZ010049347">
    <property type="protein sequence ID" value="CAG8775710.1"/>
    <property type="molecule type" value="Genomic_DNA"/>
</dbReference>
<proteinExistence type="predicted"/>
<keyword evidence="4" id="KW-0808">Transferase</keyword>
<gene>
    <name evidence="8" type="ORF">RFULGI_LOCUS15411</name>
</gene>
<evidence type="ECO:0000313" key="9">
    <source>
        <dbReference type="Proteomes" id="UP000789396"/>
    </source>
</evidence>
<evidence type="ECO:0000256" key="3">
    <source>
        <dbReference type="ARBA" id="ARBA00012485"/>
    </source>
</evidence>
<dbReference type="AlphaFoldDB" id="A0A9N9JGZ1"/>
<name>A0A9N9JGZ1_9GLOM</name>
<comment type="caution">
    <text evidence="8">The sequence shown here is derived from an EMBL/GenBank/DDBJ whole genome shotgun (WGS) entry which is preliminary data.</text>
</comment>
<accession>A0A9N9JGZ1</accession>
<comment type="pathway">
    <text evidence="2">Protein modification; protein ubiquitination.</text>
</comment>
<protein>
    <recommendedName>
        <fullName evidence="3">HECT-type E3 ubiquitin transferase</fullName>
        <ecNumber evidence="3">2.3.2.26</ecNumber>
    </recommendedName>
</protein>
<evidence type="ECO:0000256" key="5">
    <source>
        <dbReference type="ARBA" id="ARBA00022786"/>
    </source>
</evidence>
<dbReference type="GO" id="GO:0061630">
    <property type="term" value="F:ubiquitin protein ligase activity"/>
    <property type="evidence" value="ECO:0007669"/>
    <property type="project" value="UniProtKB-EC"/>
</dbReference>
<keyword evidence="9" id="KW-1185">Reference proteome</keyword>
<dbReference type="PANTHER" id="PTHR11254">
    <property type="entry name" value="HECT DOMAIN UBIQUITIN-PROTEIN LIGASE"/>
    <property type="match status" value="1"/>
</dbReference>
<sequence length="74" mass="9215">VSQYKRDFRRKLIYFRSQPALRPIPGQCHIKVRRKFIFEDAYSEIMRQQPQDLKKRLMIKFEDEDELDYNYLSK</sequence>
<dbReference type="PROSITE" id="PS50237">
    <property type="entry name" value="HECT"/>
    <property type="match status" value="1"/>
</dbReference>
<evidence type="ECO:0000259" key="7">
    <source>
        <dbReference type="PROSITE" id="PS50237"/>
    </source>
</evidence>
<evidence type="ECO:0000256" key="1">
    <source>
        <dbReference type="ARBA" id="ARBA00000885"/>
    </source>
</evidence>
<comment type="caution">
    <text evidence="6">Lacks conserved residue(s) required for the propagation of feature annotation.</text>
</comment>
<keyword evidence="5 6" id="KW-0833">Ubl conjugation pathway</keyword>
<reference evidence="8" key="1">
    <citation type="submission" date="2021-06" db="EMBL/GenBank/DDBJ databases">
        <authorList>
            <person name="Kallberg Y."/>
            <person name="Tangrot J."/>
            <person name="Rosling A."/>
        </authorList>
    </citation>
    <scope>NUCLEOTIDE SEQUENCE</scope>
    <source>
        <strain evidence="8">IN212</strain>
    </source>
</reference>
<dbReference type="SUPFAM" id="SSF56204">
    <property type="entry name" value="Hect, E3 ligase catalytic domain"/>
    <property type="match status" value="1"/>
</dbReference>